<keyword evidence="5" id="KW-0547">Nucleotide-binding</keyword>
<organism evidence="20 21">
    <name type="scientific">Limnochorda pilosa</name>
    <dbReference type="NCBI Taxonomy" id="1555112"/>
    <lineage>
        <taxon>Bacteria</taxon>
        <taxon>Bacillati</taxon>
        <taxon>Bacillota</taxon>
        <taxon>Limnochordia</taxon>
        <taxon>Limnochordales</taxon>
        <taxon>Limnochordaceae</taxon>
        <taxon>Limnochorda</taxon>
    </lineage>
</organism>
<dbReference type="GO" id="GO:0043590">
    <property type="term" value="C:bacterial nucleoid"/>
    <property type="evidence" value="ECO:0007669"/>
    <property type="project" value="TreeGrafter"/>
</dbReference>
<feature type="domain" description="Helicase ATP-binding" evidence="18">
    <location>
        <begin position="25"/>
        <end position="194"/>
    </location>
</feature>
<keyword evidence="14" id="KW-0413">Isomerase</keyword>
<dbReference type="Pfam" id="PF09382">
    <property type="entry name" value="RQC"/>
    <property type="match status" value="1"/>
</dbReference>
<comment type="catalytic activity">
    <reaction evidence="15">
        <text>Couples ATP hydrolysis with the unwinding of duplex DNA by translocating in the 3'-5' direction.</text>
        <dbReference type="EC" id="5.6.2.4"/>
    </reaction>
</comment>
<dbReference type="PANTHER" id="PTHR13710:SF105">
    <property type="entry name" value="ATP-DEPENDENT DNA HELICASE Q1"/>
    <property type="match status" value="1"/>
</dbReference>
<dbReference type="FunFam" id="1.10.150.80:FF:000002">
    <property type="entry name" value="ATP-dependent DNA helicase RecQ"/>
    <property type="match status" value="1"/>
</dbReference>
<comment type="cofactor">
    <cofactor evidence="2">
        <name>Zn(2+)</name>
        <dbReference type="ChEBI" id="CHEBI:29105"/>
    </cofactor>
</comment>
<evidence type="ECO:0000313" key="21">
    <source>
        <dbReference type="Proteomes" id="UP000065807"/>
    </source>
</evidence>
<dbReference type="SMART" id="SM00487">
    <property type="entry name" value="DEXDc"/>
    <property type="match status" value="1"/>
</dbReference>
<evidence type="ECO:0000256" key="10">
    <source>
        <dbReference type="ARBA" id="ARBA00022840"/>
    </source>
</evidence>
<sequence>MAQAEEVLQKTFGYPSFREGQRKIIERILSGRDTLGIMPTGGGKSICYQIPARMAEGVTLVISPLISLMKDQVDALNRLGLPSAAINSTLSFSEIEERLRAAAAGAYKLLYVAPERLESERFLSRLASLRVPLVAVDEAHCLSQWGHDFRPSYLSIASAIGRLPLRPTIAAFTATATEEVRADIIRHLSIPETGIFVTGFARENLAFRVIRGENRREFVRRHLEANRDQAGIIYTATRKEADQLYEFLRKEGFSAGCYHAGLADEERNEAQERFLYDDIRVMVATNAFGMGINKSNVRYVIHYNMPKNPEAYYQEAGRAGRDGDPAVCTLLFHPGDIPIQKFLIEQSSLPEELKRNEYRKLQAMIDYCHTQQCLQNELLRYFGEEAPAPCGRCGNCADPGERVEITVEAQKILSCVHRMRERYGVTLVAKVLKGSSDKRVRELRFDRLSTYGLLASLREKEIVDLVHLLVAEGYLALSEGQYPVVRLTPQAVPVLKGQAQVHRWVPRRERTIVAGDALFEALRALRKELAQREQVPPYVIFHDSTLREMAQERAQNKAAMMAIKGVGEGKFQRYGEAFLAVLREHAKEVRA</sequence>
<dbReference type="InterPro" id="IPR011545">
    <property type="entry name" value="DEAD/DEAH_box_helicase_dom"/>
</dbReference>
<dbReference type="KEGG" id="lpil:LIP_2350"/>
<feature type="domain" description="Helicase C-terminal" evidence="19">
    <location>
        <begin position="214"/>
        <end position="362"/>
    </location>
</feature>
<dbReference type="InterPro" id="IPR044876">
    <property type="entry name" value="HRDC_dom_sf"/>
</dbReference>
<accession>A0A0K2SM57</accession>
<dbReference type="CDD" id="cd17920">
    <property type="entry name" value="DEXHc_RecQ"/>
    <property type="match status" value="1"/>
</dbReference>
<dbReference type="GO" id="GO:0043138">
    <property type="term" value="F:3'-5' DNA helicase activity"/>
    <property type="evidence" value="ECO:0007669"/>
    <property type="project" value="UniProtKB-EC"/>
</dbReference>
<dbReference type="PROSITE" id="PS51194">
    <property type="entry name" value="HELICASE_CTER"/>
    <property type="match status" value="1"/>
</dbReference>
<gene>
    <name evidence="20" type="ORF">LIP_2350</name>
</gene>
<dbReference type="GO" id="GO:0009378">
    <property type="term" value="F:four-way junction helicase activity"/>
    <property type="evidence" value="ECO:0007669"/>
    <property type="project" value="TreeGrafter"/>
</dbReference>
<evidence type="ECO:0000256" key="9">
    <source>
        <dbReference type="ARBA" id="ARBA00022833"/>
    </source>
</evidence>
<comment type="similarity">
    <text evidence="3">Belongs to the helicase family. RecQ subfamily.</text>
</comment>
<evidence type="ECO:0000313" key="20">
    <source>
        <dbReference type="EMBL" id="BAS28191.1"/>
    </source>
</evidence>
<dbReference type="InterPro" id="IPR001650">
    <property type="entry name" value="Helicase_C-like"/>
</dbReference>
<comment type="cofactor">
    <cofactor evidence="1">
        <name>Mg(2+)</name>
        <dbReference type="ChEBI" id="CHEBI:18420"/>
    </cofactor>
</comment>
<dbReference type="Gene3D" id="1.10.10.10">
    <property type="entry name" value="Winged helix-like DNA-binding domain superfamily/Winged helix DNA-binding domain"/>
    <property type="match status" value="1"/>
</dbReference>
<dbReference type="Pfam" id="PF00570">
    <property type="entry name" value="HRDC"/>
    <property type="match status" value="1"/>
</dbReference>
<evidence type="ECO:0000256" key="7">
    <source>
        <dbReference type="ARBA" id="ARBA00022801"/>
    </source>
</evidence>
<dbReference type="GO" id="GO:0030894">
    <property type="term" value="C:replisome"/>
    <property type="evidence" value="ECO:0007669"/>
    <property type="project" value="TreeGrafter"/>
</dbReference>
<evidence type="ECO:0000256" key="14">
    <source>
        <dbReference type="ARBA" id="ARBA00023235"/>
    </source>
</evidence>
<dbReference type="SUPFAM" id="SSF52540">
    <property type="entry name" value="P-loop containing nucleoside triphosphate hydrolases"/>
    <property type="match status" value="1"/>
</dbReference>
<dbReference type="Pfam" id="PF00270">
    <property type="entry name" value="DEAD"/>
    <property type="match status" value="1"/>
</dbReference>
<dbReference type="InterPro" id="IPR018982">
    <property type="entry name" value="RQC_domain"/>
</dbReference>
<dbReference type="PATRIC" id="fig|1555112.3.peg.2396"/>
<dbReference type="SMART" id="SM00341">
    <property type="entry name" value="HRDC"/>
    <property type="match status" value="1"/>
</dbReference>
<dbReference type="Gene3D" id="3.40.50.300">
    <property type="entry name" value="P-loop containing nucleotide triphosphate hydrolases"/>
    <property type="match status" value="2"/>
</dbReference>
<evidence type="ECO:0000256" key="3">
    <source>
        <dbReference type="ARBA" id="ARBA00005446"/>
    </source>
</evidence>
<dbReference type="SMART" id="SM00490">
    <property type="entry name" value="HELICc"/>
    <property type="match status" value="1"/>
</dbReference>
<dbReference type="SMART" id="SM00956">
    <property type="entry name" value="RQC"/>
    <property type="match status" value="1"/>
</dbReference>
<dbReference type="GO" id="GO:0005737">
    <property type="term" value="C:cytoplasm"/>
    <property type="evidence" value="ECO:0007669"/>
    <property type="project" value="TreeGrafter"/>
</dbReference>
<dbReference type="CDD" id="cd18794">
    <property type="entry name" value="SF2_C_RecQ"/>
    <property type="match status" value="1"/>
</dbReference>
<evidence type="ECO:0000256" key="8">
    <source>
        <dbReference type="ARBA" id="ARBA00022806"/>
    </source>
</evidence>
<keyword evidence="13" id="KW-0234">DNA repair</keyword>
<reference evidence="21" key="1">
    <citation type="submission" date="2015-07" db="EMBL/GenBank/DDBJ databases">
        <title>Complete genome sequence and phylogenetic analysis of Limnochorda pilosa.</title>
        <authorList>
            <person name="Watanabe M."/>
            <person name="Kojima H."/>
            <person name="Fukui M."/>
        </authorList>
    </citation>
    <scope>NUCLEOTIDE SEQUENCE [LARGE SCALE GENOMIC DNA]</scope>
    <source>
        <strain evidence="21">HC45</strain>
    </source>
</reference>
<evidence type="ECO:0000259" key="19">
    <source>
        <dbReference type="PROSITE" id="PS51194"/>
    </source>
</evidence>
<feature type="domain" description="HRDC" evidence="17">
    <location>
        <begin position="512"/>
        <end position="591"/>
    </location>
</feature>
<dbReference type="NCBIfam" id="TIGR00614">
    <property type="entry name" value="recQ_fam"/>
    <property type="match status" value="1"/>
</dbReference>
<dbReference type="SUPFAM" id="SSF46785">
    <property type="entry name" value="Winged helix' DNA-binding domain"/>
    <property type="match status" value="1"/>
</dbReference>
<dbReference type="SUPFAM" id="SSF47819">
    <property type="entry name" value="HRDC-like"/>
    <property type="match status" value="1"/>
</dbReference>
<dbReference type="OrthoDB" id="9763310at2"/>
<keyword evidence="9" id="KW-0862">Zinc</keyword>
<keyword evidence="10" id="KW-0067">ATP-binding</keyword>
<dbReference type="GO" id="GO:0003677">
    <property type="term" value="F:DNA binding"/>
    <property type="evidence" value="ECO:0007669"/>
    <property type="project" value="UniProtKB-KW"/>
</dbReference>
<evidence type="ECO:0000256" key="4">
    <source>
        <dbReference type="ARBA" id="ARBA00022723"/>
    </source>
</evidence>
<reference evidence="21" key="2">
    <citation type="journal article" date="2016" name="Int. J. Syst. Evol. Microbiol.">
        <title>Complete genome sequence and cell structure of Limnochorda pilosa, a Gram-negative spore-former within the phylum Firmicutes.</title>
        <authorList>
            <person name="Watanabe M."/>
            <person name="Kojima H."/>
            <person name="Fukui M."/>
        </authorList>
    </citation>
    <scope>NUCLEOTIDE SEQUENCE [LARGE SCALE GENOMIC DNA]</scope>
    <source>
        <strain evidence="21">HC45</strain>
    </source>
</reference>
<evidence type="ECO:0000256" key="11">
    <source>
        <dbReference type="ARBA" id="ARBA00023125"/>
    </source>
</evidence>
<dbReference type="GO" id="GO:0016787">
    <property type="term" value="F:hydrolase activity"/>
    <property type="evidence" value="ECO:0007669"/>
    <property type="project" value="UniProtKB-KW"/>
</dbReference>
<proteinExistence type="inferred from homology"/>
<dbReference type="GO" id="GO:0006260">
    <property type="term" value="P:DNA replication"/>
    <property type="evidence" value="ECO:0007669"/>
    <property type="project" value="InterPro"/>
</dbReference>
<dbReference type="GO" id="GO:0006281">
    <property type="term" value="P:DNA repair"/>
    <property type="evidence" value="ECO:0007669"/>
    <property type="project" value="UniProtKB-KW"/>
</dbReference>
<evidence type="ECO:0000259" key="17">
    <source>
        <dbReference type="PROSITE" id="PS50967"/>
    </source>
</evidence>
<dbReference type="PANTHER" id="PTHR13710">
    <property type="entry name" value="DNA HELICASE RECQ FAMILY MEMBER"/>
    <property type="match status" value="1"/>
</dbReference>
<keyword evidence="4" id="KW-0479">Metal-binding</keyword>
<dbReference type="PROSITE" id="PS51192">
    <property type="entry name" value="HELICASE_ATP_BIND_1"/>
    <property type="match status" value="1"/>
</dbReference>
<dbReference type="InterPro" id="IPR036388">
    <property type="entry name" value="WH-like_DNA-bd_sf"/>
</dbReference>
<name>A0A0K2SM57_LIMPI</name>
<keyword evidence="12" id="KW-0233">DNA recombination</keyword>
<dbReference type="NCBIfam" id="TIGR01389">
    <property type="entry name" value="recQ"/>
    <property type="match status" value="1"/>
</dbReference>
<evidence type="ECO:0000256" key="15">
    <source>
        <dbReference type="ARBA" id="ARBA00034617"/>
    </source>
</evidence>
<keyword evidence="7" id="KW-0378">Hydrolase</keyword>
<dbReference type="PROSITE" id="PS50967">
    <property type="entry name" value="HRDC"/>
    <property type="match status" value="1"/>
</dbReference>
<evidence type="ECO:0000256" key="1">
    <source>
        <dbReference type="ARBA" id="ARBA00001946"/>
    </source>
</evidence>
<dbReference type="GO" id="GO:0005524">
    <property type="term" value="F:ATP binding"/>
    <property type="evidence" value="ECO:0007669"/>
    <property type="project" value="UniProtKB-KW"/>
</dbReference>
<keyword evidence="21" id="KW-1185">Reference proteome</keyword>
<dbReference type="InterPro" id="IPR027417">
    <property type="entry name" value="P-loop_NTPase"/>
</dbReference>
<keyword evidence="11" id="KW-0238">DNA-binding</keyword>
<dbReference type="InterPro" id="IPR004589">
    <property type="entry name" value="DNA_helicase_ATP-dep_RecQ"/>
</dbReference>
<dbReference type="GO" id="GO:0009432">
    <property type="term" value="P:SOS response"/>
    <property type="evidence" value="ECO:0007669"/>
    <property type="project" value="UniProtKB-UniRule"/>
</dbReference>
<dbReference type="InterPro" id="IPR002121">
    <property type="entry name" value="HRDC_dom"/>
</dbReference>
<dbReference type="STRING" id="1555112.LIP_2350"/>
<evidence type="ECO:0000256" key="6">
    <source>
        <dbReference type="ARBA" id="ARBA00022763"/>
    </source>
</evidence>
<dbReference type="InterPro" id="IPR014001">
    <property type="entry name" value="Helicase_ATP-bd"/>
</dbReference>
<dbReference type="EMBL" id="AP014924">
    <property type="protein sequence ID" value="BAS28191.1"/>
    <property type="molecule type" value="Genomic_DNA"/>
</dbReference>
<dbReference type="Pfam" id="PF16124">
    <property type="entry name" value="RecQ_Zn_bind"/>
    <property type="match status" value="1"/>
</dbReference>
<evidence type="ECO:0000256" key="16">
    <source>
        <dbReference type="NCBIfam" id="TIGR01389"/>
    </source>
</evidence>
<evidence type="ECO:0000256" key="12">
    <source>
        <dbReference type="ARBA" id="ARBA00023172"/>
    </source>
</evidence>
<keyword evidence="8 20" id="KW-0347">Helicase</keyword>
<protein>
    <recommendedName>
        <fullName evidence="16">DNA helicase RecQ</fullName>
        <ecNumber evidence="16">5.6.2.4</ecNumber>
    </recommendedName>
</protein>
<dbReference type="EC" id="5.6.2.4" evidence="16"/>
<dbReference type="RefSeq" id="WP_068141909.1">
    <property type="nucleotide sequence ID" value="NZ_AP014924.1"/>
</dbReference>
<dbReference type="Pfam" id="PF00271">
    <property type="entry name" value="Helicase_C"/>
    <property type="match status" value="1"/>
</dbReference>
<dbReference type="GO" id="GO:0006310">
    <property type="term" value="P:DNA recombination"/>
    <property type="evidence" value="ECO:0007669"/>
    <property type="project" value="UniProtKB-UniRule"/>
</dbReference>
<evidence type="ECO:0000256" key="5">
    <source>
        <dbReference type="ARBA" id="ARBA00022741"/>
    </source>
</evidence>
<dbReference type="FunFam" id="3.40.50.300:FF:000296">
    <property type="entry name" value="ATP-dependent DNA helicase RecQ"/>
    <property type="match status" value="1"/>
</dbReference>
<dbReference type="Gene3D" id="1.10.150.80">
    <property type="entry name" value="HRDC domain"/>
    <property type="match status" value="1"/>
</dbReference>
<dbReference type="GO" id="GO:0046872">
    <property type="term" value="F:metal ion binding"/>
    <property type="evidence" value="ECO:0007669"/>
    <property type="project" value="UniProtKB-KW"/>
</dbReference>
<evidence type="ECO:0000259" key="18">
    <source>
        <dbReference type="PROSITE" id="PS51192"/>
    </source>
</evidence>
<evidence type="ECO:0000256" key="13">
    <source>
        <dbReference type="ARBA" id="ARBA00023204"/>
    </source>
</evidence>
<dbReference type="Proteomes" id="UP000065807">
    <property type="component" value="Chromosome"/>
</dbReference>
<dbReference type="InterPro" id="IPR036390">
    <property type="entry name" value="WH_DNA-bd_sf"/>
</dbReference>
<keyword evidence="6" id="KW-0227">DNA damage</keyword>
<dbReference type="AlphaFoldDB" id="A0A0K2SM57"/>
<evidence type="ECO:0000256" key="2">
    <source>
        <dbReference type="ARBA" id="ARBA00001947"/>
    </source>
</evidence>
<dbReference type="InterPro" id="IPR032284">
    <property type="entry name" value="RecQ_Zn-bd"/>
</dbReference>
<dbReference type="InterPro" id="IPR006293">
    <property type="entry name" value="DNA_helicase_ATP-dep_RecQ_bac"/>
</dbReference>
<dbReference type="InterPro" id="IPR010997">
    <property type="entry name" value="HRDC-like_sf"/>
</dbReference>